<reference evidence="2" key="2">
    <citation type="submission" date="2013-03" db="EMBL/GenBank/DDBJ databases">
        <title>The Genome Sequence of Oribacterium sp. ACB1.</title>
        <authorList>
            <consortium name="The Broad Institute Genomics Platform"/>
            <consortium name="The Broad Institute Genome Sequencing Center for Infectious Disease"/>
            <person name="Earl A."/>
            <person name="Ward D."/>
            <person name="Feldgarden M."/>
            <person name="Gevers D."/>
            <person name="Sizova M."/>
            <person name="Hazen A."/>
            <person name="Epstein S."/>
            <person name="Walker B."/>
            <person name="Young S."/>
            <person name="Zeng Q."/>
            <person name="Gargeya S."/>
            <person name="Fitzgerald M."/>
            <person name="Haas B."/>
            <person name="Abouelleil A."/>
            <person name="Allen A.W."/>
            <person name="Alvarado L."/>
            <person name="Arachchi H.M."/>
            <person name="Berlin A.M."/>
            <person name="Chapman S.B."/>
            <person name="Gainer-Dewar J."/>
            <person name="Goldberg J."/>
            <person name="Griggs A."/>
            <person name="Gujja S."/>
            <person name="Hansen M."/>
            <person name="Howarth C."/>
            <person name="Imamovic A."/>
            <person name="Ireland A."/>
            <person name="Larimer J."/>
            <person name="McCowan C."/>
            <person name="Murphy C."/>
            <person name="Pearson M."/>
            <person name="Poon T.W."/>
            <person name="Priest M."/>
            <person name="Roberts A."/>
            <person name="Saif S."/>
            <person name="Shea T."/>
            <person name="Sisk P."/>
            <person name="Sykes S."/>
            <person name="Wortman J."/>
            <person name="Nusbaum C."/>
            <person name="Birren B."/>
        </authorList>
    </citation>
    <scope>NUCLEOTIDE SEQUENCE [LARGE SCALE GENOMIC DNA]</scope>
    <source>
        <strain evidence="2">ACB1</strain>
    </source>
</reference>
<organism evidence="2 3">
    <name type="scientific">Oribacterium parvum ACB1</name>
    <dbReference type="NCBI Taxonomy" id="796943"/>
    <lineage>
        <taxon>Bacteria</taxon>
        <taxon>Bacillati</taxon>
        <taxon>Bacillota</taxon>
        <taxon>Clostridia</taxon>
        <taxon>Lachnospirales</taxon>
        <taxon>Lachnospiraceae</taxon>
        <taxon>Oribacterium</taxon>
    </lineage>
</organism>
<dbReference type="InterPro" id="IPR011256">
    <property type="entry name" value="Reg_factor_effector_dom_sf"/>
</dbReference>
<reference evidence="2" key="1">
    <citation type="submission" date="2011-08" db="EMBL/GenBank/DDBJ databases">
        <authorList>
            <consortium name="The Broad Institute Genome Sequencing Platform"/>
            <person name="Earl A."/>
            <person name="Ward D."/>
            <person name="Feldgarden M."/>
            <person name="Gevers D."/>
            <person name="Sizova M."/>
            <person name="Hazen A."/>
            <person name="Epstein S."/>
            <person name="Young S.K."/>
            <person name="Zeng Q."/>
            <person name="Gargeya S."/>
            <person name="Fitzgerald M."/>
            <person name="Haas B."/>
            <person name="Abouelleil A."/>
            <person name="Alvarado L."/>
            <person name="Arachchi H.M."/>
            <person name="Berlin A."/>
            <person name="Brown A."/>
            <person name="Chapman S.B."/>
            <person name="Chen Z."/>
            <person name="Dunbar C."/>
            <person name="Freedman E."/>
            <person name="Gearin G."/>
            <person name="Gellesch M."/>
            <person name="Goldberg J."/>
            <person name="Griggs A."/>
            <person name="Gujja S."/>
            <person name="Heiman D."/>
            <person name="Howarth C."/>
            <person name="Larson L."/>
            <person name="Lui A."/>
            <person name="MacDonald P.J.P."/>
            <person name="Montmayeur A."/>
            <person name="Murphy C."/>
            <person name="Neiman D."/>
            <person name="Pearson M."/>
            <person name="Priest M."/>
            <person name="Roberts A."/>
            <person name="Saif S."/>
            <person name="Shea T."/>
            <person name="Shenoy N."/>
            <person name="Sisk P."/>
            <person name="Stolte C."/>
            <person name="Sykes S."/>
            <person name="Wortman J."/>
            <person name="Nusbaum C."/>
            <person name="Birren B."/>
        </authorList>
    </citation>
    <scope>NUCLEOTIDE SEQUENCE</scope>
    <source>
        <strain evidence="2">ACB1</strain>
    </source>
</reference>
<dbReference type="PIRSF" id="PIRSF031644">
    <property type="entry name" value="UCP031644"/>
    <property type="match status" value="1"/>
</dbReference>
<dbReference type="HOGENOM" id="CLU_083625_0_0_9"/>
<dbReference type="PATRIC" id="fig|796943.3.peg.1789"/>
<dbReference type="InterPro" id="IPR008319">
    <property type="entry name" value="GyrI-like_CCH_Lin2189-like"/>
</dbReference>
<dbReference type="STRING" id="796943.HMPREF9625_01338"/>
<sequence length="204" mass="24187">MKYEWRKQEKNLYGVKQTPIIVEVPKQKFILVKGKGNPNEVDFSDRISALYSLAYAIKMMFKNATKNKTDNEIADFTVYPLEGFWKKVNGEELDKNKLEYTLMIKQPDFITQEIFTKALENIKKKKPNALYDEMSFREIEEGKSIQILHVGSYDEEPKSFEQMDEFARKLDLTRIDDFHKEIYLSNKNRTSEEKQKTILRYSVK</sequence>
<keyword evidence="3" id="KW-1185">Reference proteome</keyword>
<dbReference type="InterPro" id="IPR029442">
    <property type="entry name" value="GyrI-like"/>
</dbReference>
<dbReference type="EMBL" id="AFZC02000001">
    <property type="protein sequence ID" value="EHL10338.1"/>
    <property type="molecule type" value="Genomic_DNA"/>
</dbReference>
<evidence type="ECO:0000313" key="3">
    <source>
        <dbReference type="Proteomes" id="UP000018461"/>
    </source>
</evidence>
<proteinExistence type="predicted"/>
<dbReference type="Gene3D" id="3.20.80.10">
    <property type="entry name" value="Regulatory factor, effector binding domain"/>
    <property type="match status" value="1"/>
</dbReference>
<dbReference type="RefSeq" id="WP_009535185.1">
    <property type="nucleotide sequence ID" value="NZ_KE148312.1"/>
</dbReference>
<gene>
    <name evidence="2" type="ORF">HMPREF9625_01338</name>
</gene>
<comment type="caution">
    <text evidence="2">The sequence shown here is derived from an EMBL/GenBank/DDBJ whole genome shotgun (WGS) entry which is preliminary data.</text>
</comment>
<dbReference type="SUPFAM" id="SSF55136">
    <property type="entry name" value="Probable bacterial effector-binding domain"/>
    <property type="match status" value="1"/>
</dbReference>
<evidence type="ECO:0000313" key="2">
    <source>
        <dbReference type="EMBL" id="EHL10338.1"/>
    </source>
</evidence>
<accession>G9WPQ5</accession>
<feature type="domain" description="GyrI-like small molecule binding" evidence="1">
    <location>
        <begin position="18"/>
        <end position="200"/>
    </location>
</feature>
<protein>
    <recommendedName>
        <fullName evidence="1">GyrI-like small molecule binding domain-containing protein</fullName>
    </recommendedName>
</protein>
<name>G9WPQ5_9FIRM</name>
<evidence type="ECO:0000259" key="1">
    <source>
        <dbReference type="Pfam" id="PF06445"/>
    </source>
</evidence>
<dbReference type="Proteomes" id="UP000018461">
    <property type="component" value="Unassembled WGS sequence"/>
</dbReference>
<dbReference type="AlphaFoldDB" id="G9WPQ5"/>
<dbReference type="Pfam" id="PF06445">
    <property type="entry name" value="GyrI-like"/>
    <property type="match status" value="1"/>
</dbReference>